<evidence type="ECO:0000313" key="13">
    <source>
        <dbReference type="Proteomes" id="UP000050501"/>
    </source>
</evidence>
<keyword evidence="5 9" id="KW-0694">RNA-binding</keyword>
<keyword evidence="9" id="KW-0820">tRNA-binding</keyword>
<protein>
    <recommendedName>
        <fullName evidence="8 9">Large ribosomal subunit protein uL1</fullName>
    </recommendedName>
</protein>
<dbReference type="Pfam" id="PF00687">
    <property type="entry name" value="Ribosomal_L1"/>
    <property type="match status" value="1"/>
</dbReference>
<comment type="similarity">
    <text evidence="1 9 10">Belongs to the universal ribosomal protein uL1 family.</text>
</comment>
<evidence type="ECO:0000256" key="3">
    <source>
        <dbReference type="ARBA" id="ARBA00022730"/>
    </source>
</evidence>
<dbReference type="RefSeq" id="WP_062419812.1">
    <property type="nucleotide sequence ID" value="NZ_BBXZ01000181.1"/>
</dbReference>
<dbReference type="HAMAP" id="MF_01318_B">
    <property type="entry name" value="Ribosomal_uL1_B"/>
    <property type="match status" value="1"/>
</dbReference>
<dbReference type="PROSITE" id="PS01199">
    <property type="entry name" value="RIBOSOMAL_L1"/>
    <property type="match status" value="1"/>
</dbReference>
<dbReference type="InterPro" id="IPR023673">
    <property type="entry name" value="Ribosomal_uL1_CS"/>
</dbReference>
<keyword evidence="13" id="KW-1185">Reference proteome</keyword>
<evidence type="ECO:0000256" key="5">
    <source>
        <dbReference type="ARBA" id="ARBA00022884"/>
    </source>
</evidence>
<evidence type="ECO:0000256" key="4">
    <source>
        <dbReference type="ARBA" id="ARBA00022845"/>
    </source>
</evidence>
<evidence type="ECO:0000313" key="11">
    <source>
        <dbReference type="EMBL" id="GAP19540.1"/>
    </source>
</evidence>
<dbReference type="InterPro" id="IPR005878">
    <property type="entry name" value="Ribosom_uL1_bac-type"/>
</dbReference>
<keyword evidence="7 9" id="KW-0687">Ribonucleoprotein</keyword>
<dbReference type="InterPro" id="IPR016095">
    <property type="entry name" value="Ribosomal_uL1_3-a/b-sand"/>
</dbReference>
<dbReference type="GO" id="GO:0015934">
    <property type="term" value="C:large ribosomal subunit"/>
    <property type="evidence" value="ECO:0007669"/>
    <property type="project" value="InterPro"/>
</dbReference>
<comment type="function">
    <text evidence="9">Protein L1 is also a translational repressor protein, it controls the translation of the L11 operon by binding to its mRNA.</text>
</comment>
<dbReference type="AlphaFoldDB" id="A0A0M9U3B4"/>
<keyword evidence="4 9" id="KW-0810">Translation regulation</keyword>
<dbReference type="EMBL" id="LGCM01000037">
    <property type="protein sequence ID" value="KPL81639.1"/>
    <property type="molecule type" value="Genomic_DNA"/>
</dbReference>
<dbReference type="EMBL" id="DF967975">
    <property type="protein sequence ID" value="GAP19540.1"/>
    <property type="molecule type" value="Genomic_DNA"/>
</dbReference>
<dbReference type="CDD" id="cd00403">
    <property type="entry name" value="Ribosomal_L1"/>
    <property type="match status" value="1"/>
</dbReference>
<sequence length="239" mass="25948">MSKHGKKYTAASALVNPAQYYAPREALELVQKASYTSFDATVEVHLRMGLDPRQADQQVRDVVVLPHGLGKTVRVLVFAQGEGVQFAQEGGADYIADTDEWINKIQGGWTDFDVAISTPDMMGKAGRLGRVLGPRGLMPNPKAGTVVQAADLPRVIQEAKAGRVEFRLDKTANLHVPIGKVSFDLEKLYDNLAALMEAIKKARPSAAKGTYIRRMTITATMAPGVKVDANAAQIMSVRE</sequence>
<gene>
    <name evidence="9" type="primary">rplA</name>
    <name evidence="12" type="ORF">ADN01_09950</name>
    <name evidence="11" type="ORF">LSAC_03446</name>
</gene>
<dbReference type="GO" id="GO:0006417">
    <property type="term" value="P:regulation of translation"/>
    <property type="evidence" value="ECO:0007669"/>
    <property type="project" value="UniProtKB-KW"/>
</dbReference>
<dbReference type="OrthoDB" id="9803740at2"/>
<dbReference type="PATRIC" id="fig|229921.5.peg.1331"/>
<keyword evidence="6 9" id="KW-0689">Ribosomal protein</keyword>
<keyword evidence="3 9" id="KW-0699">rRNA-binding</keyword>
<dbReference type="GO" id="GO:0000049">
    <property type="term" value="F:tRNA binding"/>
    <property type="evidence" value="ECO:0007669"/>
    <property type="project" value="UniProtKB-KW"/>
</dbReference>
<dbReference type="InterPro" id="IPR023674">
    <property type="entry name" value="Ribosomal_uL1-like"/>
</dbReference>
<comment type="subunit">
    <text evidence="9">Part of the 50S ribosomal subunit.</text>
</comment>
<evidence type="ECO:0000256" key="2">
    <source>
        <dbReference type="ARBA" id="ARBA00022491"/>
    </source>
</evidence>
<dbReference type="GO" id="GO:0006412">
    <property type="term" value="P:translation"/>
    <property type="evidence" value="ECO:0007669"/>
    <property type="project" value="UniProtKB-UniRule"/>
</dbReference>
<proteinExistence type="inferred from homology"/>
<dbReference type="PANTHER" id="PTHR36427">
    <property type="entry name" value="54S RIBOSOMAL PROTEIN L1, MITOCHONDRIAL"/>
    <property type="match status" value="1"/>
</dbReference>
<dbReference type="GO" id="GO:0019843">
    <property type="term" value="F:rRNA binding"/>
    <property type="evidence" value="ECO:0007669"/>
    <property type="project" value="UniProtKB-UniRule"/>
</dbReference>
<evidence type="ECO:0000256" key="10">
    <source>
        <dbReference type="RuleBase" id="RU000659"/>
    </source>
</evidence>
<dbReference type="STRING" id="229921.ADN01_09950"/>
<keyword evidence="2 9" id="KW-0678">Repressor</keyword>
<dbReference type="Gene3D" id="3.40.50.790">
    <property type="match status" value="1"/>
</dbReference>
<organism evidence="11">
    <name type="scientific">Levilinea saccharolytica</name>
    <dbReference type="NCBI Taxonomy" id="229921"/>
    <lineage>
        <taxon>Bacteria</taxon>
        <taxon>Bacillati</taxon>
        <taxon>Chloroflexota</taxon>
        <taxon>Anaerolineae</taxon>
        <taxon>Anaerolineales</taxon>
        <taxon>Anaerolineaceae</taxon>
        <taxon>Levilinea</taxon>
    </lineage>
</organism>
<dbReference type="PANTHER" id="PTHR36427:SF3">
    <property type="entry name" value="LARGE RIBOSOMAL SUBUNIT PROTEIN UL1M"/>
    <property type="match status" value="1"/>
</dbReference>
<evidence type="ECO:0000256" key="8">
    <source>
        <dbReference type="ARBA" id="ARBA00035241"/>
    </source>
</evidence>
<dbReference type="Proteomes" id="UP000050501">
    <property type="component" value="Unassembled WGS sequence"/>
</dbReference>
<dbReference type="InterPro" id="IPR028364">
    <property type="entry name" value="Ribosomal_uL1/biogenesis"/>
</dbReference>
<accession>A0A0M9U3B4</accession>
<evidence type="ECO:0000256" key="9">
    <source>
        <dbReference type="HAMAP-Rule" id="MF_01318"/>
    </source>
</evidence>
<comment type="function">
    <text evidence="9">Binds directly to 23S rRNA. The L1 stalk is quite mobile in the ribosome, and is involved in E site tRNA release.</text>
</comment>
<name>A0A0M9U3B4_9CHLR</name>
<dbReference type="GO" id="GO:0003735">
    <property type="term" value="F:structural constituent of ribosome"/>
    <property type="evidence" value="ECO:0007669"/>
    <property type="project" value="InterPro"/>
</dbReference>
<evidence type="ECO:0000313" key="12">
    <source>
        <dbReference type="EMBL" id="KPL81639.1"/>
    </source>
</evidence>
<dbReference type="Gene3D" id="3.30.190.20">
    <property type="match status" value="1"/>
</dbReference>
<dbReference type="InterPro" id="IPR002143">
    <property type="entry name" value="Ribosomal_uL1"/>
</dbReference>
<reference evidence="11" key="1">
    <citation type="journal article" date="2015" name="Genome Announc.">
        <title>Draft Genome Sequences of Anaerolinea thermolimosa IMO-1, Bellilinea caldifistulae GOMI-1, Leptolinea tardivitalis YMTK-2, Levilinea saccharolytica KIBI-1, Longilinea arvoryzae KOME-1, Previously Described as Members of the Class Anaerolineae (Chloroflexi).</title>
        <authorList>
            <person name="Matsuura N."/>
            <person name="Tourlousse M.D."/>
            <person name="Ohashi A."/>
            <person name="Hugenholtz P."/>
            <person name="Sekiguchi Y."/>
        </authorList>
    </citation>
    <scope>NUCLEOTIDE SEQUENCE</scope>
    <source>
        <strain evidence="11">KIBI-1</strain>
    </source>
</reference>
<dbReference type="PIRSF" id="PIRSF002155">
    <property type="entry name" value="Ribosomal_L1"/>
    <property type="match status" value="1"/>
</dbReference>
<dbReference type="FunFam" id="3.40.50.790:FF:000001">
    <property type="entry name" value="50S ribosomal protein L1"/>
    <property type="match status" value="1"/>
</dbReference>
<evidence type="ECO:0000256" key="7">
    <source>
        <dbReference type="ARBA" id="ARBA00023274"/>
    </source>
</evidence>
<evidence type="ECO:0000256" key="6">
    <source>
        <dbReference type="ARBA" id="ARBA00022980"/>
    </source>
</evidence>
<dbReference type="NCBIfam" id="TIGR01169">
    <property type="entry name" value="rplA_bact"/>
    <property type="match status" value="1"/>
</dbReference>
<dbReference type="SUPFAM" id="SSF56808">
    <property type="entry name" value="Ribosomal protein L1"/>
    <property type="match status" value="1"/>
</dbReference>
<reference evidence="12 13" key="2">
    <citation type="submission" date="2015-07" db="EMBL/GenBank/DDBJ databases">
        <title>Genome sequence of Levilinea saccharolytica DSM 16555.</title>
        <authorList>
            <person name="Hemp J."/>
            <person name="Ward L.M."/>
            <person name="Pace L.A."/>
            <person name="Fischer W.W."/>
        </authorList>
    </citation>
    <scope>NUCLEOTIDE SEQUENCE [LARGE SCALE GENOMIC DNA]</scope>
    <source>
        <strain evidence="12 13">KIBI-1</strain>
    </source>
</reference>
<evidence type="ECO:0000256" key="1">
    <source>
        <dbReference type="ARBA" id="ARBA00010531"/>
    </source>
</evidence>